<organism evidence="1 2">
    <name type="scientific">Ceratodon purpureus</name>
    <name type="common">Fire moss</name>
    <name type="synonym">Dicranum purpureum</name>
    <dbReference type="NCBI Taxonomy" id="3225"/>
    <lineage>
        <taxon>Eukaryota</taxon>
        <taxon>Viridiplantae</taxon>
        <taxon>Streptophyta</taxon>
        <taxon>Embryophyta</taxon>
        <taxon>Bryophyta</taxon>
        <taxon>Bryophytina</taxon>
        <taxon>Bryopsida</taxon>
        <taxon>Dicranidae</taxon>
        <taxon>Pseudoditrichales</taxon>
        <taxon>Ditrichaceae</taxon>
        <taxon>Ceratodon</taxon>
    </lineage>
</organism>
<proteinExistence type="predicted"/>
<evidence type="ECO:0000313" key="2">
    <source>
        <dbReference type="Proteomes" id="UP000822688"/>
    </source>
</evidence>
<dbReference type="InterPro" id="IPR012337">
    <property type="entry name" value="RNaseH-like_sf"/>
</dbReference>
<dbReference type="AlphaFoldDB" id="A0A8T0J4P8"/>
<name>A0A8T0J4P8_CERPU</name>
<dbReference type="EMBL" id="CM026421">
    <property type="protein sequence ID" value="KAG0590597.1"/>
    <property type="molecule type" value="Genomic_DNA"/>
</dbReference>
<accession>A0A8T0J4P8</accession>
<evidence type="ECO:0000313" key="1">
    <source>
        <dbReference type="EMBL" id="KAG0590597.1"/>
    </source>
</evidence>
<gene>
    <name evidence="1" type="ORF">KC19_1G113000</name>
</gene>
<dbReference type="SUPFAM" id="SSF53098">
    <property type="entry name" value="Ribonuclease H-like"/>
    <property type="match status" value="1"/>
</dbReference>
<dbReference type="Proteomes" id="UP000822688">
    <property type="component" value="Chromosome 1"/>
</dbReference>
<protein>
    <recommendedName>
        <fullName evidence="3">HAT C-terminal dimerisation domain-containing protein</fullName>
    </recommendedName>
</protein>
<evidence type="ECO:0008006" key="3">
    <source>
        <dbReference type="Google" id="ProtNLM"/>
    </source>
</evidence>
<sequence length="444" mass="50668">MIGCHDVAHRTNLAAKALTELPLFESVEILLRKTHNYFSHSPKRHLEFVKLAEVMETKGLRLLKNVQTRWVSLLEPLRRFLAQYRVVMAKMAEDIDDNSDAQENLDVLLDPYTLLGMTALQPLLETVNTLVEFAQGRNVFVSDFVGALEVCEDRLNQLYLDSQTAFGTDDFWAFTGLQNCTHEVIHLKWVEDLNDSSEQLAFMVNGDKLFAKTKLPGSQVVKPVDHETYNTLIIRVKAECQVAAAQLVYELRTRFPNHSVLDALGMVYPQYWGQGRQVPKSFQAHLDVLTDFYCEPKEVQDGDKTQLVPPVLDRWKLQNQQSMFKTAMMSNSERACEPPFDCNPLSRIWRVLSANSLTFHMISEYIKLAEIAVVHVIGSVEDERCFSTLGFLKNKLRNALNEHLPLVVGMFAQKMFTLHSFPYEAAFEAWLAGAERNGRYCLTA</sequence>
<keyword evidence="2" id="KW-1185">Reference proteome</keyword>
<dbReference type="PANTHER" id="PTHR46880">
    <property type="entry name" value="RAS-ASSOCIATING DOMAIN-CONTAINING PROTEIN"/>
    <property type="match status" value="1"/>
</dbReference>
<comment type="caution">
    <text evidence="1">The sequence shown here is derived from an EMBL/GenBank/DDBJ whole genome shotgun (WGS) entry which is preliminary data.</text>
</comment>
<reference evidence="1" key="1">
    <citation type="submission" date="2020-06" db="EMBL/GenBank/DDBJ databases">
        <title>WGS assembly of Ceratodon purpureus strain R40.</title>
        <authorList>
            <person name="Carey S.B."/>
            <person name="Jenkins J."/>
            <person name="Shu S."/>
            <person name="Lovell J.T."/>
            <person name="Sreedasyam A."/>
            <person name="Maumus F."/>
            <person name="Tiley G.P."/>
            <person name="Fernandez-Pozo N."/>
            <person name="Barry K."/>
            <person name="Chen C."/>
            <person name="Wang M."/>
            <person name="Lipzen A."/>
            <person name="Daum C."/>
            <person name="Saski C.A."/>
            <person name="Payton A.C."/>
            <person name="Mcbreen J.C."/>
            <person name="Conrad R.E."/>
            <person name="Kollar L.M."/>
            <person name="Olsson S."/>
            <person name="Huttunen S."/>
            <person name="Landis J.B."/>
            <person name="Wickett N.J."/>
            <person name="Johnson M.G."/>
            <person name="Rensing S.A."/>
            <person name="Grimwood J."/>
            <person name="Schmutz J."/>
            <person name="Mcdaniel S.F."/>
        </authorList>
    </citation>
    <scope>NUCLEOTIDE SEQUENCE</scope>
    <source>
        <strain evidence="1">R40</strain>
    </source>
</reference>
<dbReference type="PANTHER" id="PTHR46880:SF5">
    <property type="entry name" value="DUF4371 DOMAIN-CONTAINING PROTEIN"/>
    <property type="match status" value="1"/>
</dbReference>